<dbReference type="Proteomes" id="UP000233769">
    <property type="component" value="Chromosome tk0001"/>
</dbReference>
<accession>A0A2N9AZE0</accession>
<name>A0A2N9AZE0_METEX</name>
<evidence type="ECO:0000313" key="2">
    <source>
        <dbReference type="Proteomes" id="UP000233769"/>
    </source>
</evidence>
<dbReference type="AlphaFoldDB" id="A0A2N9AZE0"/>
<evidence type="ECO:0000313" key="1">
    <source>
        <dbReference type="EMBL" id="SOR32679.1"/>
    </source>
</evidence>
<dbReference type="EMBL" id="LT962688">
    <property type="protein sequence ID" value="SOR32679.1"/>
    <property type="molecule type" value="Genomic_DNA"/>
</dbReference>
<sequence>MPSPRARRVGLWGRHRAGLQGCSARRMRASPLCHRPESFNAASGEATPYTIGGSCRSAFQSVERRAVRVPESFRGGCSFGGRSKPALSRASMSRPF</sequence>
<reference evidence="2" key="1">
    <citation type="submission" date="2017-10" db="EMBL/GenBank/DDBJ databases">
        <authorList>
            <person name="Regsiter A."/>
            <person name="William W."/>
        </authorList>
    </citation>
    <scope>NUCLEOTIDE SEQUENCE [LARGE SCALE GENOMIC DNA]</scope>
</reference>
<gene>
    <name evidence="1" type="ORF">TK0001_6120</name>
</gene>
<proteinExistence type="predicted"/>
<organism evidence="1 2">
    <name type="scientific">Methylorubrum extorquens</name>
    <name type="common">Methylobacterium dichloromethanicum</name>
    <name type="synonym">Methylobacterium extorquens</name>
    <dbReference type="NCBI Taxonomy" id="408"/>
    <lineage>
        <taxon>Bacteria</taxon>
        <taxon>Pseudomonadati</taxon>
        <taxon>Pseudomonadota</taxon>
        <taxon>Alphaproteobacteria</taxon>
        <taxon>Hyphomicrobiales</taxon>
        <taxon>Methylobacteriaceae</taxon>
        <taxon>Methylorubrum</taxon>
    </lineage>
</organism>
<protein>
    <submittedName>
        <fullName evidence="1">Uncharacterized protein</fullName>
    </submittedName>
</protein>